<feature type="compositionally biased region" description="Basic and acidic residues" evidence="1">
    <location>
        <begin position="26"/>
        <end position="42"/>
    </location>
</feature>
<feature type="region of interest" description="Disordered" evidence="1">
    <location>
        <begin position="25"/>
        <end position="512"/>
    </location>
</feature>
<gene>
    <name evidence="3" type="ORF">DdX_06938</name>
</gene>
<comment type="caution">
    <text evidence="3">The sequence shown here is derived from an EMBL/GenBank/DDBJ whole genome shotgun (WGS) entry which is preliminary data.</text>
</comment>
<evidence type="ECO:0000313" key="4">
    <source>
        <dbReference type="Proteomes" id="UP001201812"/>
    </source>
</evidence>
<feature type="region of interest" description="Disordered" evidence="1">
    <location>
        <begin position="576"/>
        <end position="602"/>
    </location>
</feature>
<dbReference type="EMBL" id="JAKKPZ010000009">
    <property type="protein sequence ID" value="KAI1717204.1"/>
    <property type="molecule type" value="Genomic_DNA"/>
</dbReference>
<feature type="compositionally biased region" description="Polar residues" evidence="1">
    <location>
        <begin position="208"/>
        <end position="219"/>
    </location>
</feature>
<dbReference type="Proteomes" id="UP001201812">
    <property type="component" value="Unassembled WGS sequence"/>
</dbReference>
<evidence type="ECO:0000313" key="3">
    <source>
        <dbReference type="EMBL" id="KAI1717204.1"/>
    </source>
</evidence>
<sequence length="602" mass="64387">MASWKVFLTTISIFCVLSGIVLAEPGGDKQSQKQQSENHESKGTSQNIPPDGPQGQLIRGPNPPRQLPNSDPRGPNIGGPSDGPRGQQQLIRGPNPVKQPGSENRPTNRNGPPNPDPAGPRGGNQSPNSAAQPRPTGPGGRPPWMTGGSGPRGRFGGNPNQNQPRGPPFSPRNGRGPIGDLPRGFGGPPGRPRQNPFGRNGQEPAVEVTTQASTTQPNDKNSEDNPNDTNSGKIGQDRSDKKQDDQKNSGSFSYSSSSESSNATSRESVERNGNEDKAKEEDGDKKETNAVETATDPAPTEQTPQISSSGDLDEGQDGSGDEKYQSSDEGTPGNQQNVENSDKNNLATPENPTEPSGDPELPIGIDAPNTGDIPGNEGPTSNEDLDYESIEPEDGLPNADENSEQAPNFSDENDMLGEGEDLADGNNDIGENPGPAMSLGNQNDIEGDSNNAGDSVLASRGTDDTPENGKDPLVKYVEGSGAVDDFTGALPQQMNTNDVSIDIEHNGRRRARRRRVIPPLRRFGPRRGSLRDLWNNNLDYSNDNFDDDDFGLPIVPINAVGGMPLPPVHRGISEELESQTRRRMPQPGGRQFRGLNRRKTFF</sequence>
<evidence type="ECO:0000256" key="1">
    <source>
        <dbReference type="SAM" id="MobiDB-lite"/>
    </source>
</evidence>
<feature type="compositionally biased region" description="Low complexity" evidence="1">
    <location>
        <begin position="249"/>
        <end position="266"/>
    </location>
</feature>
<feature type="compositionally biased region" description="Gly residues" evidence="1">
    <location>
        <begin position="147"/>
        <end position="156"/>
    </location>
</feature>
<feature type="chain" id="PRO_5042194392" evidence="2">
    <location>
        <begin position="24"/>
        <end position="602"/>
    </location>
</feature>
<feature type="compositionally biased region" description="Polar residues" evidence="1">
    <location>
        <begin position="439"/>
        <end position="453"/>
    </location>
</feature>
<name>A0AAD4N8F7_9BILA</name>
<feature type="compositionally biased region" description="Low complexity" evidence="1">
    <location>
        <begin position="192"/>
        <end position="201"/>
    </location>
</feature>
<feature type="signal peptide" evidence="2">
    <location>
        <begin position="1"/>
        <end position="23"/>
    </location>
</feature>
<feature type="compositionally biased region" description="Acidic residues" evidence="1">
    <location>
        <begin position="383"/>
        <end position="394"/>
    </location>
</feature>
<reference evidence="3" key="1">
    <citation type="submission" date="2022-01" db="EMBL/GenBank/DDBJ databases">
        <title>Genome Sequence Resource for Two Populations of Ditylenchus destructor, the Migratory Endoparasitic Phytonematode.</title>
        <authorList>
            <person name="Zhang H."/>
            <person name="Lin R."/>
            <person name="Xie B."/>
        </authorList>
    </citation>
    <scope>NUCLEOTIDE SEQUENCE</scope>
    <source>
        <strain evidence="3">BazhouSP</strain>
    </source>
</reference>
<proteinExistence type="predicted"/>
<feature type="compositionally biased region" description="Basic and acidic residues" evidence="1">
    <location>
        <begin position="235"/>
        <end position="247"/>
    </location>
</feature>
<protein>
    <submittedName>
        <fullName evidence="3">Uncharacterized protein</fullName>
    </submittedName>
</protein>
<organism evidence="3 4">
    <name type="scientific">Ditylenchus destructor</name>
    <dbReference type="NCBI Taxonomy" id="166010"/>
    <lineage>
        <taxon>Eukaryota</taxon>
        <taxon>Metazoa</taxon>
        <taxon>Ecdysozoa</taxon>
        <taxon>Nematoda</taxon>
        <taxon>Chromadorea</taxon>
        <taxon>Rhabditida</taxon>
        <taxon>Tylenchina</taxon>
        <taxon>Tylenchomorpha</taxon>
        <taxon>Sphaerularioidea</taxon>
        <taxon>Anguinidae</taxon>
        <taxon>Anguininae</taxon>
        <taxon>Ditylenchus</taxon>
    </lineage>
</organism>
<keyword evidence="2" id="KW-0732">Signal</keyword>
<feature type="compositionally biased region" description="Polar residues" evidence="1">
    <location>
        <begin position="490"/>
        <end position="499"/>
    </location>
</feature>
<feature type="compositionally biased region" description="Polar residues" evidence="1">
    <location>
        <begin position="327"/>
        <end position="354"/>
    </location>
</feature>
<dbReference type="AlphaFoldDB" id="A0AAD4N8F7"/>
<keyword evidence="4" id="KW-1185">Reference proteome</keyword>
<accession>A0AAD4N8F7</accession>
<evidence type="ECO:0000256" key="2">
    <source>
        <dbReference type="SAM" id="SignalP"/>
    </source>
</evidence>
<feature type="compositionally biased region" description="Basic and acidic residues" evidence="1">
    <location>
        <begin position="267"/>
        <end position="289"/>
    </location>
</feature>
<feature type="compositionally biased region" description="Acidic residues" evidence="1">
    <location>
        <begin position="411"/>
        <end position="423"/>
    </location>
</feature>
<feature type="compositionally biased region" description="Polar residues" evidence="1">
    <location>
        <begin position="300"/>
        <end position="310"/>
    </location>
</feature>
<feature type="compositionally biased region" description="Basic and acidic residues" evidence="1">
    <location>
        <begin position="461"/>
        <end position="473"/>
    </location>
</feature>